<evidence type="ECO:0000256" key="8">
    <source>
        <dbReference type="ARBA" id="ARBA00023136"/>
    </source>
</evidence>
<keyword evidence="8 10" id="KW-0472">Membrane</keyword>
<sequence>MTPERAGDLAVRAAGLIVVISVAFALAGLTWRLVGWDDGRDQVAVADALPPLGASGGPDPDVARIVGLAPFGGGAGGSGLPASTLGLMLKGILLAYPAEASSALIATADGVSVAYGVGATVAGNAVIEAIEVDRVILKVGDRREVLGFPEPVAGPAPDPAAPAPGAGITITSPAQPAAPAPNPQAAAALASASPIATAAAAQQAARPAQPAAPPPAPSAASLGVEATASGYRIGPNPSPELRRFGLQPGDVIETLNGQAVGSVASDRQLFERAVQSGGARVEVVRDGRRLTLTFPLR</sequence>
<evidence type="ECO:0000256" key="1">
    <source>
        <dbReference type="ARBA" id="ARBA00004533"/>
    </source>
</evidence>
<keyword evidence="3" id="KW-1003">Cell membrane</keyword>
<dbReference type="InterPro" id="IPR024961">
    <property type="entry name" value="T2SS_GspC_N"/>
</dbReference>
<comment type="subcellular location">
    <subcellularLocation>
        <location evidence="1">Cell inner membrane</location>
    </subcellularLocation>
</comment>
<name>A0A7W9CKA5_9CAUL</name>
<evidence type="ECO:0000313" key="12">
    <source>
        <dbReference type="EMBL" id="MBB5747187.1"/>
    </source>
</evidence>
<dbReference type="Gene3D" id="2.30.30.830">
    <property type="match status" value="1"/>
</dbReference>
<proteinExistence type="predicted"/>
<feature type="transmembrane region" description="Helical" evidence="10">
    <location>
        <begin position="12"/>
        <end position="34"/>
    </location>
</feature>
<keyword evidence="2" id="KW-0813">Transport</keyword>
<evidence type="ECO:0000256" key="7">
    <source>
        <dbReference type="ARBA" id="ARBA00022989"/>
    </source>
</evidence>
<feature type="compositionally biased region" description="Low complexity" evidence="9">
    <location>
        <begin position="163"/>
        <end position="175"/>
    </location>
</feature>
<dbReference type="AlphaFoldDB" id="A0A7W9CKA5"/>
<evidence type="ECO:0000256" key="6">
    <source>
        <dbReference type="ARBA" id="ARBA00022927"/>
    </source>
</evidence>
<dbReference type="RefSeq" id="WP_183214191.1">
    <property type="nucleotide sequence ID" value="NZ_JACHOR010000005.1"/>
</dbReference>
<evidence type="ECO:0000256" key="4">
    <source>
        <dbReference type="ARBA" id="ARBA00022519"/>
    </source>
</evidence>
<evidence type="ECO:0000256" key="5">
    <source>
        <dbReference type="ARBA" id="ARBA00022692"/>
    </source>
</evidence>
<evidence type="ECO:0000256" key="2">
    <source>
        <dbReference type="ARBA" id="ARBA00022448"/>
    </source>
</evidence>
<evidence type="ECO:0000259" key="11">
    <source>
        <dbReference type="Pfam" id="PF11356"/>
    </source>
</evidence>
<feature type="compositionally biased region" description="Low complexity" evidence="9">
    <location>
        <begin position="200"/>
        <end position="209"/>
    </location>
</feature>
<feature type="compositionally biased region" description="Pro residues" evidence="9">
    <location>
        <begin position="152"/>
        <end position="162"/>
    </location>
</feature>
<dbReference type="GO" id="GO:0005886">
    <property type="term" value="C:plasma membrane"/>
    <property type="evidence" value="ECO:0007669"/>
    <property type="project" value="UniProtKB-SubCell"/>
</dbReference>
<dbReference type="GO" id="GO:0015031">
    <property type="term" value="P:protein transport"/>
    <property type="evidence" value="ECO:0007669"/>
    <property type="project" value="UniProtKB-KW"/>
</dbReference>
<protein>
    <submittedName>
        <fullName evidence="12">General secretion pathway protein C</fullName>
    </submittedName>
</protein>
<keyword evidence="5 10" id="KW-0812">Transmembrane</keyword>
<organism evidence="12 13">
    <name type="scientific">Brevundimonas variabilis</name>
    <dbReference type="NCBI Taxonomy" id="74312"/>
    <lineage>
        <taxon>Bacteria</taxon>
        <taxon>Pseudomonadati</taxon>
        <taxon>Pseudomonadota</taxon>
        <taxon>Alphaproteobacteria</taxon>
        <taxon>Caulobacterales</taxon>
        <taxon>Caulobacteraceae</taxon>
        <taxon>Brevundimonas</taxon>
    </lineage>
</organism>
<dbReference type="Pfam" id="PF11356">
    <property type="entry name" value="T2SSC"/>
    <property type="match status" value="1"/>
</dbReference>
<feature type="region of interest" description="Disordered" evidence="9">
    <location>
        <begin position="200"/>
        <end position="221"/>
    </location>
</feature>
<dbReference type="InterPro" id="IPR036034">
    <property type="entry name" value="PDZ_sf"/>
</dbReference>
<evidence type="ECO:0000256" key="10">
    <source>
        <dbReference type="SAM" id="Phobius"/>
    </source>
</evidence>
<dbReference type="EMBL" id="JACHOR010000005">
    <property type="protein sequence ID" value="MBB5747187.1"/>
    <property type="molecule type" value="Genomic_DNA"/>
</dbReference>
<dbReference type="SUPFAM" id="SSF50156">
    <property type="entry name" value="PDZ domain-like"/>
    <property type="match status" value="1"/>
</dbReference>
<dbReference type="Proteomes" id="UP000545037">
    <property type="component" value="Unassembled WGS sequence"/>
</dbReference>
<keyword evidence="13" id="KW-1185">Reference proteome</keyword>
<dbReference type="Gene3D" id="2.30.42.10">
    <property type="match status" value="1"/>
</dbReference>
<evidence type="ECO:0000256" key="9">
    <source>
        <dbReference type="SAM" id="MobiDB-lite"/>
    </source>
</evidence>
<keyword evidence="6" id="KW-0653">Protein transport</keyword>
<keyword evidence="4" id="KW-0997">Cell inner membrane</keyword>
<accession>A0A7W9CKA5</accession>
<evidence type="ECO:0000313" key="13">
    <source>
        <dbReference type="Proteomes" id="UP000545037"/>
    </source>
</evidence>
<gene>
    <name evidence="12" type="ORF">GGR13_002808</name>
</gene>
<feature type="region of interest" description="Disordered" evidence="9">
    <location>
        <begin position="149"/>
        <end position="185"/>
    </location>
</feature>
<reference evidence="12 13" key="1">
    <citation type="submission" date="2020-08" db="EMBL/GenBank/DDBJ databases">
        <title>Genomic Encyclopedia of Type Strains, Phase IV (KMG-IV): sequencing the most valuable type-strain genomes for metagenomic binning, comparative biology and taxonomic classification.</title>
        <authorList>
            <person name="Goeker M."/>
        </authorList>
    </citation>
    <scope>NUCLEOTIDE SEQUENCE [LARGE SCALE GENOMIC DNA]</scope>
    <source>
        <strain evidence="12 13">DSM 4737</strain>
    </source>
</reference>
<feature type="domain" description="Type II secretion system protein GspC N-terminal" evidence="11">
    <location>
        <begin position="18"/>
        <end position="146"/>
    </location>
</feature>
<keyword evidence="7 10" id="KW-1133">Transmembrane helix</keyword>
<evidence type="ECO:0000256" key="3">
    <source>
        <dbReference type="ARBA" id="ARBA00022475"/>
    </source>
</evidence>
<comment type="caution">
    <text evidence="12">The sequence shown here is derived from an EMBL/GenBank/DDBJ whole genome shotgun (WGS) entry which is preliminary data.</text>
</comment>